<reference evidence="1 4" key="2">
    <citation type="submission" date="2021-06" db="EMBL/GenBank/DDBJ databases">
        <title>Whole genome sequence of Paenibacillus sophorae DSM23020 for comparative genomics.</title>
        <authorList>
            <person name="Kim M.-J."/>
            <person name="Lee G."/>
            <person name="Shin J.-H."/>
        </authorList>
    </citation>
    <scope>NUCLEOTIDE SEQUENCE [LARGE SCALE GENOMIC DNA]</scope>
    <source>
        <strain evidence="1 4">DSM 23020</strain>
    </source>
</reference>
<dbReference type="AlphaFoldDB" id="A0A1H8GYB1"/>
<dbReference type="EMBL" id="CP076607">
    <property type="protein sequence ID" value="QWU14381.1"/>
    <property type="molecule type" value="Genomic_DNA"/>
</dbReference>
<dbReference type="RefSeq" id="WP_175491766.1">
    <property type="nucleotide sequence ID" value="NZ_CP076607.1"/>
</dbReference>
<evidence type="ECO:0000313" key="4">
    <source>
        <dbReference type="Proteomes" id="UP000683429"/>
    </source>
</evidence>
<dbReference type="STRING" id="1333845.SAMN04487895_101688"/>
<name>A0A1H8GYB1_9BACL</name>
<keyword evidence="4" id="KW-1185">Reference proteome</keyword>
<evidence type="ECO:0000313" key="3">
    <source>
        <dbReference type="Proteomes" id="UP000198809"/>
    </source>
</evidence>
<dbReference type="EMBL" id="FODH01000001">
    <property type="protein sequence ID" value="SEN48993.1"/>
    <property type="molecule type" value="Genomic_DNA"/>
</dbReference>
<evidence type="ECO:0000313" key="2">
    <source>
        <dbReference type="EMBL" id="SEN48993.1"/>
    </source>
</evidence>
<dbReference type="Proteomes" id="UP000198809">
    <property type="component" value="Unassembled WGS sequence"/>
</dbReference>
<organism evidence="2 3">
    <name type="scientific">Paenibacillus sophorae</name>
    <dbReference type="NCBI Taxonomy" id="1333845"/>
    <lineage>
        <taxon>Bacteria</taxon>
        <taxon>Bacillati</taxon>
        <taxon>Bacillota</taxon>
        <taxon>Bacilli</taxon>
        <taxon>Bacillales</taxon>
        <taxon>Paenibacillaceae</taxon>
        <taxon>Paenibacillus</taxon>
    </lineage>
</organism>
<evidence type="ECO:0000313" key="1">
    <source>
        <dbReference type="EMBL" id="QWU14381.1"/>
    </source>
</evidence>
<sequence length="52" mass="6046">MAKVKCAYCGKEIDTKKESHYKFGKDIVCYNEEEATCITPYAWEHLVDLDNN</sequence>
<reference evidence="2 3" key="1">
    <citation type="submission" date="2016-10" db="EMBL/GenBank/DDBJ databases">
        <authorList>
            <person name="de Groot N.N."/>
        </authorList>
    </citation>
    <scope>NUCLEOTIDE SEQUENCE [LARGE SCALE GENOMIC DNA]</scope>
    <source>
        <strain evidence="2 3">CGMCC 1.10238</strain>
    </source>
</reference>
<proteinExistence type="predicted"/>
<gene>
    <name evidence="1" type="ORF">KP014_20965</name>
    <name evidence="2" type="ORF">SAMN04487895_101688</name>
</gene>
<protein>
    <submittedName>
        <fullName evidence="2">Uncharacterized protein</fullName>
    </submittedName>
</protein>
<accession>A0A1H8GYB1</accession>
<dbReference type="Proteomes" id="UP000683429">
    <property type="component" value="Chromosome"/>
</dbReference>